<sequence>MGLQMNSVYTEKGMTSKGIVMTAHIQHVQGKTTWLSVEKLSPIHHDSLLGHHTRSYDKNDITMNRN</sequence>
<protein>
    <submittedName>
        <fullName evidence="2">Uncharacterized protein</fullName>
    </submittedName>
</protein>
<dbReference type="EMBL" id="MU848260">
    <property type="protein sequence ID" value="KAK2633276.1"/>
    <property type="molecule type" value="Genomic_DNA"/>
</dbReference>
<accession>A0A058ZYB9</accession>
<gene>
    <name evidence="2" type="ORF">EUGRSUZ_L00090</name>
</gene>
<reference evidence="1" key="2">
    <citation type="journal article" date="2014" name="Nature">
        <title>The genome of Eucalyptus grandis.</title>
        <authorList>
            <person name="Myburg A.A."/>
            <person name="Grattapaglia D."/>
            <person name="Tuskan G.A."/>
            <person name="Hellsten U."/>
            <person name="Hayes R.D."/>
            <person name="Grimwood J."/>
            <person name="Jenkins J."/>
            <person name="Lindquist E."/>
            <person name="Tice H."/>
            <person name="Bauer D."/>
            <person name="Goodstein D.M."/>
            <person name="Dubchak I."/>
            <person name="Poliakov A."/>
            <person name="Mizrachi E."/>
            <person name="Kullan A.R."/>
            <person name="Hussey S.G."/>
            <person name="Pinard D."/>
            <person name="van der Merwe K."/>
            <person name="Singh P."/>
            <person name="van Jaarsveld I."/>
            <person name="Silva-Junior O.B."/>
            <person name="Togawa R.C."/>
            <person name="Pappas M.R."/>
            <person name="Faria D.A."/>
            <person name="Sansaloni C.P."/>
            <person name="Petroli C.D."/>
            <person name="Yang X."/>
            <person name="Ranjan P."/>
            <person name="Tschaplinski T.J."/>
            <person name="Ye C.Y."/>
            <person name="Li T."/>
            <person name="Sterck L."/>
            <person name="Vanneste K."/>
            <person name="Murat F."/>
            <person name="Soler M."/>
            <person name="Clemente H.S."/>
            <person name="Saidi N."/>
            <person name="Cassan-Wang H."/>
            <person name="Dunand C."/>
            <person name="Hefer C.A."/>
            <person name="Bornberg-Bauer E."/>
            <person name="Kersting A.R."/>
            <person name="Vining K."/>
            <person name="Amarasinghe V."/>
            <person name="Ranik M."/>
            <person name="Naithani S."/>
            <person name="Elser J."/>
            <person name="Boyd A.E."/>
            <person name="Liston A."/>
            <person name="Spatafora J.W."/>
            <person name="Dharmwardhana P."/>
            <person name="Raja R."/>
            <person name="Sullivan C."/>
            <person name="Romanel E."/>
            <person name="Alves-Ferreira M."/>
            <person name="Kulheim C."/>
            <person name="Foley W."/>
            <person name="Carocha V."/>
            <person name="Paiva J."/>
            <person name="Kudrna D."/>
            <person name="Brommonschenkel S.H."/>
            <person name="Pasquali G."/>
            <person name="Byrne M."/>
            <person name="Rigault P."/>
            <person name="Tibbits J."/>
            <person name="Spokevicius A."/>
            <person name="Jones R.C."/>
            <person name="Steane D.A."/>
            <person name="Vaillancourt R.E."/>
            <person name="Potts B.M."/>
            <person name="Joubert F."/>
            <person name="Barry K."/>
            <person name="Pappas G.J."/>
            <person name="Strauss S.H."/>
            <person name="Jaiswal P."/>
            <person name="Grima-Pettenati J."/>
            <person name="Salse J."/>
            <person name="Van de Peer Y."/>
            <person name="Rokhsar D.S."/>
            <person name="Schmutz J."/>
        </authorList>
    </citation>
    <scope>NUCLEOTIDE SEQUENCE</scope>
    <source>
        <tissue evidence="1">Leaf extractions</tissue>
    </source>
</reference>
<evidence type="ECO:0000313" key="3">
    <source>
        <dbReference type="Proteomes" id="UP000030711"/>
    </source>
</evidence>
<dbReference type="EMBL" id="KK198765">
    <property type="protein sequence ID" value="KCW46020.1"/>
    <property type="molecule type" value="Genomic_DNA"/>
</dbReference>
<reference evidence="1" key="4">
    <citation type="submission" date="2023-07" db="EMBL/GenBank/DDBJ databases">
        <authorList>
            <person name="Myburg A.A."/>
            <person name="Grattapaglia D."/>
            <person name="Tuskan G.A."/>
            <person name="Hellsten U."/>
            <person name="Hayes R.D."/>
            <person name="Grimwood J."/>
            <person name="Jenkins J."/>
            <person name="Lindquist E."/>
            <person name="Tice H."/>
            <person name="Bauer D."/>
            <person name="Goodstein D.M."/>
            <person name="Dubchak I."/>
            <person name="Poliakov A."/>
            <person name="Mizrachi E."/>
            <person name="Kullan A.R."/>
            <person name="Hussey S.G."/>
            <person name="Pinard D."/>
            <person name="Van D.M."/>
            <person name="Singh P."/>
            <person name="Van J.I."/>
            <person name="Silva-Junior O.B."/>
            <person name="Togawa R.C."/>
            <person name="Pappas M.R."/>
            <person name="Faria D.A."/>
            <person name="Sansaloni C.P."/>
            <person name="Petroli C.D."/>
            <person name="Yang X."/>
            <person name="Ranjan P."/>
            <person name="Tschaplinski T.J."/>
            <person name="Ye C.Y."/>
            <person name="Li T."/>
            <person name="Sterck L."/>
            <person name="Vanneste K."/>
            <person name="Murat F."/>
            <person name="Soler M."/>
            <person name="Clemente H.S."/>
            <person name="Saidi N."/>
            <person name="Cassan-Wang H."/>
            <person name="Dunand C."/>
            <person name="Hefer C.A."/>
            <person name="Bornberg-Bauer E."/>
            <person name="Kersting A.R."/>
            <person name="Vining K."/>
            <person name="Amarasinghe V."/>
            <person name="Ranik M."/>
            <person name="Naithani S."/>
            <person name="Elser J."/>
            <person name="Boyd A.E."/>
            <person name="Liston A."/>
            <person name="Spatafora J.W."/>
            <person name="Dharmwardhana P."/>
            <person name="Raja R."/>
            <person name="Sullivan C."/>
            <person name="Romanel E."/>
            <person name="Alves-Ferreira M."/>
            <person name="Kulheim C."/>
            <person name="Foley W."/>
            <person name="Carocha V."/>
            <person name="Paiva J."/>
            <person name="Kudrna D."/>
            <person name="Brommonschenkel S.H."/>
            <person name="Pasquali G."/>
            <person name="Byrne M."/>
            <person name="Rigault P."/>
            <person name="Tibbits J."/>
            <person name="Spokevicius A."/>
            <person name="Jones R.C."/>
            <person name="Steane D.A."/>
            <person name="Vaillancourt R.E."/>
            <person name="Potts B.M."/>
            <person name="Joubert F."/>
            <person name="Barry K."/>
            <person name="Pappas G.J."/>
            <person name="Strauss S.H."/>
            <person name="Jaiswal P."/>
            <person name="Grima-Pettenati J."/>
            <person name="Salse J."/>
            <person name="Van D.P."/>
            <person name="Rokhsar D.S."/>
            <person name="Schmutz J."/>
        </authorList>
    </citation>
    <scope>NUCLEOTIDE SEQUENCE</scope>
    <source>
        <tissue evidence="1">Leaf extractions</tissue>
    </source>
</reference>
<organism evidence="2">
    <name type="scientific">Eucalyptus grandis</name>
    <name type="common">Flooded gum</name>
    <dbReference type="NCBI Taxonomy" id="71139"/>
    <lineage>
        <taxon>Eukaryota</taxon>
        <taxon>Viridiplantae</taxon>
        <taxon>Streptophyta</taxon>
        <taxon>Embryophyta</taxon>
        <taxon>Tracheophyta</taxon>
        <taxon>Spermatophyta</taxon>
        <taxon>Magnoliopsida</taxon>
        <taxon>eudicotyledons</taxon>
        <taxon>Gunneridae</taxon>
        <taxon>Pentapetalae</taxon>
        <taxon>rosids</taxon>
        <taxon>malvids</taxon>
        <taxon>Myrtales</taxon>
        <taxon>Myrtaceae</taxon>
        <taxon>Myrtoideae</taxon>
        <taxon>Eucalypteae</taxon>
        <taxon>Eucalyptus</taxon>
    </lineage>
</organism>
<dbReference type="AlphaFoldDB" id="A0A058ZYB9"/>
<proteinExistence type="predicted"/>
<name>A0A058ZYB9_EUCGR</name>
<reference evidence="2" key="1">
    <citation type="submission" date="2013-07" db="EMBL/GenBank/DDBJ databases">
        <title>The genome of Eucalyptus grandis.</title>
        <authorList>
            <person name="Schmutz J."/>
            <person name="Hayes R."/>
            <person name="Myburg A."/>
            <person name="Tuskan G."/>
            <person name="Grattapaglia D."/>
            <person name="Rokhsar D.S."/>
        </authorList>
    </citation>
    <scope>NUCLEOTIDE SEQUENCE</scope>
    <source>
        <tissue evidence="2">Leaf extractions</tissue>
    </source>
</reference>
<reference evidence="1" key="3">
    <citation type="submission" date="2023-04" db="EMBL/GenBank/DDBJ databases">
        <title>WGS assembly of Eucalyptus grandis.</title>
        <authorList>
            <person name="Myburg A."/>
            <person name="Grattapaglia D."/>
            <person name="Tuskan G."/>
            <person name="Hellsten U."/>
            <person name="Hayes R."/>
            <person name="Grimwood J."/>
            <person name="Jenkins J."/>
            <person name="Lindquist E."/>
            <person name="Tice H."/>
            <person name="Bauer D."/>
            <person name="Goodstein D."/>
            <person name="Dubchak I."/>
            <person name="Poliakov A."/>
            <person name="Mizrachi E."/>
            <person name="Kullan A."/>
            <person name="Hussey S."/>
            <person name="Pinard D."/>
            <person name="Van D."/>
            <person name="Singh P."/>
            <person name="Van J."/>
            <person name="Silva-Junior O."/>
            <person name="Togawa R."/>
            <person name="Pappas M."/>
            <person name="Faria D."/>
            <person name="Sansaloni C."/>
            <person name="Petroli C."/>
            <person name="Yang X."/>
            <person name="Ranjan P."/>
            <person name="Tschaplinski T."/>
            <person name="Ye C."/>
            <person name="Li T."/>
            <person name="Sterck L."/>
            <person name="Vanneste K."/>
            <person name="Murat F."/>
            <person name="Soler M."/>
            <person name="Clemente H."/>
            <person name="Saidi N."/>
            <person name="Cassan-Wang H."/>
            <person name="Dunand C."/>
            <person name="Hefer C."/>
            <person name="Bornberg-Bauer E."/>
            <person name="Kersting A."/>
            <person name="Vining K."/>
            <person name="Amarasinghe V."/>
            <person name="Ranik M."/>
            <person name="Naithani S."/>
            <person name="Elser J."/>
            <person name="Boyd A."/>
            <person name="Liston A."/>
            <person name="Spatafora J."/>
            <person name="Dharmwardhana P."/>
            <person name="Raja R."/>
            <person name="Sullivan C."/>
            <person name="Romanel E."/>
            <person name="Alves-Ferreira M."/>
            <person name="Kulheim C."/>
            <person name="Foley W."/>
            <person name="Carocha V."/>
            <person name="Paiva J."/>
            <person name="Kudrna D."/>
            <person name="Brommonschenkel S."/>
            <person name="Pasquali G."/>
            <person name="Byrne M."/>
            <person name="Rigault P."/>
            <person name="Tibbits J."/>
            <person name="Spokevicius A."/>
            <person name="Jones R."/>
            <person name="Steane D."/>
            <person name="Vaillancourt R."/>
            <person name="Potts B."/>
            <person name="Joubert F."/>
            <person name="Barry K."/>
            <person name="Pappas G."/>
            <person name="Strauss S."/>
            <person name="Jaiswal P."/>
            <person name="Grima-Pettenati J."/>
            <person name="Salse J."/>
            <person name="Van D."/>
            <person name="Rokhsar D."/>
            <person name="Schmutz J."/>
        </authorList>
    </citation>
    <scope>NUCLEOTIDE SEQUENCE</scope>
    <source>
        <tissue evidence="1">Leaf extractions</tissue>
    </source>
</reference>
<dbReference type="Proteomes" id="UP000030711">
    <property type="component" value="Unassembled WGS sequence"/>
</dbReference>
<dbReference type="InParanoid" id="A0A058ZYB9"/>
<evidence type="ECO:0000313" key="2">
    <source>
        <dbReference type="EMBL" id="KCW46020.1"/>
    </source>
</evidence>
<keyword evidence="3" id="KW-1185">Reference proteome</keyword>
<dbReference type="Gramene" id="KCW46020">
    <property type="protein sequence ID" value="KCW46020"/>
    <property type="gene ID" value="EUGRSUZ_L00090"/>
</dbReference>
<evidence type="ECO:0000313" key="1">
    <source>
        <dbReference type="EMBL" id="KAK2633276.1"/>
    </source>
</evidence>